<organism evidence="3 4">
    <name type="scientific">Caldalkalibacillus horti</name>
    <dbReference type="NCBI Taxonomy" id="77523"/>
    <lineage>
        <taxon>Bacteria</taxon>
        <taxon>Bacillati</taxon>
        <taxon>Bacillota</taxon>
        <taxon>Bacilli</taxon>
        <taxon>Bacillales</taxon>
        <taxon>Bacillaceae</taxon>
        <taxon>Caldalkalibacillus</taxon>
    </lineage>
</organism>
<name>A0ABT9W427_9BACI</name>
<protein>
    <recommendedName>
        <fullName evidence="5">LPXTG cell wall anchor domain-containing protein</fullName>
    </recommendedName>
</protein>
<dbReference type="EMBL" id="JAUSTY010000022">
    <property type="protein sequence ID" value="MDQ0167992.1"/>
    <property type="molecule type" value="Genomic_DNA"/>
</dbReference>
<keyword evidence="4" id="KW-1185">Reference proteome</keyword>
<keyword evidence="2" id="KW-1133">Transmembrane helix</keyword>
<gene>
    <name evidence="3" type="ORF">J2S11_003922</name>
</gene>
<evidence type="ECO:0000256" key="1">
    <source>
        <dbReference type="SAM" id="MobiDB-lite"/>
    </source>
</evidence>
<evidence type="ECO:0000313" key="3">
    <source>
        <dbReference type="EMBL" id="MDQ0167992.1"/>
    </source>
</evidence>
<dbReference type="Proteomes" id="UP001235840">
    <property type="component" value="Unassembled WGS sequence"/>
</dbReference>
<feature type="compositionally biased region" description="Basic and acidic residues" evidence="1">
    <location>
        <begin position="196"/>
        <end position="210"/>
    </location>
</feature>
<sequence length="322" mass="35532">MKEMKYMKYVGYYCLFILLVLYLVPPERTSAIDSQPRVDLTTSAEEGRLFTVSNFKPGDWAEREIVIGNKGNRDFFYTMSASLGLQGEESEKFYEALELTVEDSTGELYAGKLSKFTGLEPRFLRVSREEALTLTVKFPFEYGNDYQALETVVLFIFSAEARPDRPPETCEDRGDCPEPPGPNPPRPPNPPTNCAERGDCPEPPKPRPDPPKTCVELENCEEGEPPAESPEEVDPPGQGPETPTPDPGSGEPPDDPNDSSLPGESVQPPGGNLPPGEGGRLPNTSSPWYNLLLIAFIGIVASAAMMWLIQKRSLYRGNSLEQ</sequence>
<evidence type="ECO:0008006" key="5">
    <source>
        <dbReference type="Google" id="ProtNLM"/>
    </source>
</evidence>
<evidence type="ECO:0000313" key="4">
    <source>
        <dbReference type="Proteomes" id="UP001235840"/>
    </source>
</evidence>
<comment type="caution">
    <text evidence="3">The sequence shown here is derived from an EMBL/GenBank/DDBJ whole genome shotgun (WGS) entry which is preliminary data.</text>
</comment>
<dbReference type="RefSeq" id="WP_307397379.1">
    <property type="nucleotide sequence ID" value="NZ_BAAADK010000017.1"/>
</dbReference>
<feature type="transmembrane region" description="Helical" evidence="2">
    <location>
        <begin position="288"/>
        <end position="309"/>
    </location>
</feature>
<proteinExistence type="predicted"/>
<keyword evidence="2" id="KW-0812">Transmembrane</keyword>
<feature type="compositionally biased region" description="Acidic residues" evidence="1">
    <location>
        <begin position="218"/>
        <end position="234"/>
    </location>
</feature>
<feature type="region of interest" description="Disordered" evidence="1">
    <location>
        <begin position="163"/>
        <end position="281"/>
    </location>
</feature>
<evidence type="ECO:0000256" key="2">
    <source>
        <dbReference type="SAM" id="Phobius"/>
    </source>
</evidence>
<feature type="compositionally biased region" description="Basic and acidic residues" evidence="1">
    <location>
        <begin position="163"/>
        <end position="176"/>
    </location>
</feature>
<accession>A0ABT9W427</accession>
<keyword evidence="2" id="KW-0472">Membrane</keyword>
<feature type="compositionally biased region" description="Pro residues" evidence="1">
    <location>
        <begin position="177"/>
        <end position="191"/>
    </location>
</feature>
<reference evidence="3 4" key="1">
    <citation type="submission" date="2023-07" db="EMBL/GenBank/DDBJ databases">
        <title>Genomic Encyclopedia of Type Strains, Phase IV (KMG-IV): sequencing the most valuable type-strain genomes for metagenomic binning, comparative biology and taxonomic classification.</title>
        <authorList>
            <person name="Goeker M."/>
        </authorList>
    </citation>
    <scope>NUCLEOTIDE SEQUENCE [LARGE SCALE GENOMIC DNA]</scope>
    <source>
        <strain evidence="3 4">DSM 12751</strain>
    </source>
</reference>